<evidence type="ECO:0000256" key="7">
    <source>
        <dbReference type="ARBA" id="ARBA00023065"/>
    </source>
</evidence>
<evidence type="ECO:0000256" key="5">
    <source>
        <dbReference type="ARBA" id="ARBA00022692"/>
    </source>
</evidence>
<keyword evidence="7 10" id="KW-0406">Ion transport</keyword>
<proteinExistence type="inferred from homology"/>
<dbReference type="InterPro" id="IPR037673">
    <property type="entry name" value="MSC/AndL"/>
</dbReference>
<keyword evidence="6 10" id="KW-1133">Transmembrane helix</keyword>
<dbReference type="InterPro" id="IPR036019">
    <property type="entry name" value="MscL_channel"/>
</dbReference>
<accession>A0A2D0NBZ9</accession>
<comment type="caution">
    <text evidence="10">Lacks conserved residue(s) required for the propagation of feature annotation.</text>
</comment>
<keyword evidence="3 10" id="KW-0813">Transport</keyword>
<keyword evidence="4 10" id="KW-1003">Cell membrane</keyword>
<evidence type="ECO:0000256" key="10">
    <source>
        <dbReference type="HAMAP-Rule" id="MF_00115"/>
    </source>
</evidence>
<dbReference type="InterPro" id="IPR019823">
    <property type="entry name" value="Mechanosensitive_channel_CS"/>
</dbReference>
<evidence type="ECO:0000256" key="3">
    <source>
        <dbReference type="ARBA" id="ARBA00022448"/>
    </source>
</evidence>
<dbReference type="EMBL" id="PDUD01000019">
    <property type="protein sequence ID" value="PHN06017.1"/>
    <property type="molecule type" value="Genomic_DNA"/>
</dbReference>
<keyword evidence="9 10" id="KW-0407">Ion channel</keyword>
<name>A0A2D0NBZ9_FLAN2</name>
<dbReference type="PANTHER" id="PTHR30266">
    <property type="entry name" value="MECHANOSENSITIVE CHANNEL MSCL"/>
    <property type="match status" value="1"/>
</dbReference>
<keyword evidence="8 10" id="KW-0472">Membrane</keyword>
<keyword evidence="12" id="KW-1185">Reference proteome</keyword>
<evidence type="ECO:0000256" key="8">
    <source>
        <dbReference type="ARBA" id="ARBA00023136"/>
    </source>
</evidence>
<dbReference type="GO" id="GO:0008381">
    <property type="term" value="F:mechanosensitive monoatomic ion channel activity"/>
    <property type="evidence" value="ECO:0007669"/>
    <property type="project" value="UniProtKB-UniRule"/>
</dbReference>
<organism evidence="11 12">
    <name type="scientific">Flavilitoribacter nigricans (strain ATCC 23147 / DSM 23189 / NBRC 102662 / NCIMB 1420 / SS-2)</name>
    <name type="common">Lewinella nigricans</name>
    <dbReference type="NCBI Taxonomy" id="1122177"/>
    <lineage>
        <taxon>Bacteria</taxon>
        <taxon>Pseudomonadati</taxon>
        <taxon>Bacteroidota</taxon>
        <taxon>Saprospiria</taxon>
        <taxon>Saprospirales</taxon>
        <taxon>Lewinellaceae</taxon>
        <taxon>Flavilitoribacter</taxon>
    </lineage>
</organism>
<evidence type="ECO:0000313" key="11">
    <source>
        <dbReference type="EMBL" id="PHN06017.1"/>
    </source>
</evidence>
<dbReference type="GO" id="GO:0005886">
    <property type="term" value="C:plasma membrane"/>
    <property type="evidence" value="ECO:0007669"/>
    <property type="project" value="UniProtKB-SubCell"/>
</dbReference>
<evidence type="ECO:0000256" key="2">
    <source>
        <dbReference type="ARBA" id="ARBA00007254"/>
    </source>
</evidence>
<dbReference type="PROSITE" id="PS01327">
    <property type="entry name" value="MSCL"/>
    <property type="match status" value="1"/>
</dbReference>
<feature type="transmembrane region" description="Helical" evidence="10">
    <location>
        <begin position="81"/>
        <end position="102"/>
    </location>
</feature>
<dbReference type="AlphaFoldDB" id="A0A2D0NBZ9"/>
<dbReference type="OrthoDB" id="9810350at2"/>
<evidence type="ECO:0000256" key="6">
    <source>
        <dbReference type="ARBA" id="ARBA00022989"/>
    </source>
</evidence>
<dbReference type="NCBIfam" id="NF001843">
    <property type="entry name" value="PRK00567.1-4"/>
    <property type="match status" value="1"/>
</dbReference>
<comment type="subunit">
    <text evidence="10">Homopentamer.</text>
</comment>
<gene>
    <name evidence="10" type="primary">mscL</name>
    <name evidence="11" type="ORF">CRP01_13690</name>
</gene>
<dbReference type="PANTHER" id="PTHR30266:SF2">
    <property type="entry name" value="LARGE-CONDUCTANCE MECHANOSENSITIVE CHANNEL"/>
    <property type="match status" value="1"/>
</dbReference>
<comment type="subcellular location">
    <subcellularLocation>
        <location evidence="1 10">Cell membrane</location>
        <topology evidence="1 10">Multi-pass membrane protein</topology>
    </subcellularLocation>
</comment>
<dbReference type="PRINTS" id="PR01264">
    <property type="entry name" value="MECHCHANNEL"/>
</dbReference>
<evidence type="ECO:0000256" key="9">
    <source>
        <dbReference type="ARBA" id="ARBA00023303"/>
    </source>
</evidence>
<dbReference type="Proteomes" id="UP000223913">
    <property type="component" value="Unassembled WGS sequence"/>
</dbReference>
<evidence type="ECO:0000313" key="12">
    <source>
        <dbReference type="Proteomes" id="UP000223913"/>
    </source>
</evidence>
<dbReference type="HAMAP" id="MF_00115">
    <property type="entry name" value="MscL"/>
    <property type="match status" value="1"/>
</dbReference>
<dbReference type="NCBIfam" id="TIGR00220">
    <property type="entry name" value="mscL"/>
    <property type="match status" value="1"/>
</dbReference>
<reference evidence="11 12" key="1">
    <citation type="submission" date="2017-10" db="EMBL/GenBank/DDBJ databases">
        <title>The draft genome sequence of Lewinella nigricans NBRC 102662.</title>
        <authorList>
            <person name="Wang K."/>
        </authorList>
    </citation>
    <scope>NUCLEOTIDE SEQUENCE [LARGE SCALE GENOMIC DNA]</scope>
    <source>
        <strain evidence="11 12">NBRC 102662</strain>
    </source>
</reference>
<comment type="similarity">
    <text evidence="2 10">Belongs to the MscL family.</text>
</comment>
<evidence type="ECO:0000256" key="4">
    <source>
        <dbReference type="ARBA" id="ARBA00022475"/>
    </source>
</evidence>
<sequence>MKFIQEFKEFAVKGNMIDLAIGVVIGAAFNKIVDTLVKYVVTPPLGYLTSGSDISDLKLVLREPTLDAAGKVQDPGVVIEYGIFLEACIDFLIIALTIFLVVKAINSLRRDAEDEKNPKVPTPKDIALLADIRDQMRETNALLKKQDQ</sequence>
<comment type="function">
    <text evidence="10">Channel that opens in response to stretch forces in the membrane lipid bilayer. May participate in the regulation of osmotic pressure changes within the cell.</text>
</comment>
<dbReference type="Gene3D" id="1.10.1200.120">
    <property type="entry name" value="Large-conductance mechanosensitive channel, MscL, domain 1"/>
    <property type="match status" value="1"/>
</dbReference>
<protein>
    <recommendedName>
        <fullName evidence="10">Large-conductance mechanosensitive channel</fullName>
    </recommendedName>
</protein>
<dbReference type="InterPro" id="IPR001185">
    <property type="entry name" value="MS_channel"/>
</dbReference>
<comment type="caution">
    <text evidence="11">The sequence shown here is derived from an EMBL/GenBank/DDBJ whole genome shotgun (WGS) entry which is preliminary data.</text>
</comment>
<dbReference type="SUPFAM" id="SSF81330">
    <property type="entry name" value="Gated mechanosensitive channel"/>
    <property type="match status" value="1"/>
</dbReference>
<dbReference type="Pfam" id="PF01741">
    <property type="entry name" value="MscL"/>
    <property type="match status" value="1"/>
</dbReference>
<keyword evidence="5 10" id="KW-0812">Transmembrane</keyword>
<dbReference type="RefSeq" id="WP_099150610.1">
    <property type="nucleotide sequence ID" value="NZ_PDUD01000019.1"/>
</dbReference>
<evidence type="ECO:0000256" key="1">
    <source>
        <dbReference type="ARBA" id="ARBA00004651"/>
    </source>
</evidence>